<dbReference type="GO" id="GO:0008170">
    <property type="term" value="F:N-methyltransferase activity"/>
    <property type="evidence" value="ECO:0007669"/>
    <property type="project" value="InterPro"/>
</dbReference>
<dbReference type="InterPro" id="IPR001091">
    <property type="entry name" value="RM_Methyltransferase"/>
</dbReference>
<dbReference type="GO" id="GO:0003677">
    <property type="term" value="F:DNA binding"/>
    <property type="evidence" value="ECO:0007669"/>
    <property type="project" value="InterPro"/>
</dbReference>
<evidence type="ECO:0000259" key="3">
    <source>
        <dbReference type="Pfam" id="PF01555"/>
    </source>
</evidence>
<accession>A0A0F9ELY1</accession>
<dbReference type="SUPFAM" id="SSF53335">
    <property type="entry name" value="S-adenosyl-L-methionine-dependent methyltransferases"/>
    <property type="match status" value="1"/>
</dbReference>
<evidence type="ECO:0000256" key="1">
    <source>
        <dbReference type="ARBA" id="ARBA00022603"/>
    </source>
</evidence>
<dbReference type="Pfam" id="PF01555">
    <property type="entry name" value="N6_N4_Mtase"/>
    <property type="match status" value="1"/>
</dbReference>
<dbReference type="Gene3D" id="3.40.50.150">
    <property type="entry name" value="Vaccinia Virus protein VP39"/>
    <property type="match status" value="1"/>
</dbReference>
<dbReference type="CDD" id="cd02440">
    <property type="entry name" value="AdoMet_MTases"/>
    <property type="match status" value="1"/>
</dbReference>
<reference evidence="4" key="1">
    <citation type="journal article" date="2015" name="Nature">
        <title>Complex archaea that bridge the gap between prokaryotes and eukaryotes.</title>
        <authorList>
            <person name="Spang A."/>
            <person name="Saw J.H."/>
            <person name="Jorgensen S.L."/>
            <person name="Zaremba-Niedzwiedzka K."/>
            <person name="Martijn J."/>
            <person name="Lind A.E."/>
            <person name="van Eijk R."/>
            <person name="Schleper C."/>
            <person name="Guy L."/>
            <person name="Ettema T.J."/>
        </authorList>
    </citation>
    <scope>NUCLEOTIDE SEQUENCE</scope>
</reference>
<evidence type="ECO:0000256" key="2">
    <source>
        <dbReference type="ARBA" id="ARBA00022679"/>
    </source>
</evidence>
<comment type="caution">
    <text evidence="4">The sequence shown here is derived from an EMBL/GenBank/DDBJ whole genome shotgun (WGS) entry which is preliminary data.</text>
</comment>
<dbReference type="GO" id="GO:0032259">
    <property type="term" value="P:methylation"/>
    <property type="evidence" value="ECO:0007669"/>
    <property type="project" value="UniProtKB-KW"/>
</dbReference>
<dbReference type="InterPro" id="IPR029063">
    <property type="entry name" value="SAM-dependent_MTases_sf"/>
</dbReference>
<keyword evidence="1" id="KW-0489">Methyltransferase</keyword>
<dbReference type="EMBL" id="LAZR01036428">
    <property type="protein sequence ID" value="KKL24858.1"/>
    <property type="molecule type" value="Genomic_DNA"/>
</dbReference>
<dbReference type="AlphaFoldDB" id="A0A0F9ELY1"/>
<dbReference type="InterPro" id="IPR002941">
    <property type="entry name" value="DNA_methylase_N4/N6"/>
</dbReference>
<evidence type="ECO:0000313" key="4">
    <source>
        <dbReference type="EMBL" id="KKL24858.1"/>
    </source>
</evidence>
<gene>
    <name evidence="4" type="ORF">LCGC14_2411090</name>
</gene>
<feature type="domain" description="DNA methylase N-4/N-6" evidence="3">
    <location>
        <begin position="5"/>
        <end position="185"/>
    </location>
</feature>
<dbReference type="PRINTS" id="PR00508">
    <property type="entry name" value="S21N4MTFRASE"/>
</dbReference>
<sequence length="196" mass="23058">IEMVNRGWILRNTIVWHKPNCMPSSVKDRFTVDFEYVFFFVKNKKYWFETQYEPHQTQENRPDGIVREREFGYDTKYPEVRGFKTKPNIEQPQTPQKHGQDINYGEQGRNKRCVWKISPRPFKEAHFAVYPEELCETPIKAGCPEGGIVLDPFFGAGTTGLVALKQNKKFIGIELNPEYIEIAKKRLKPFLEQKKL</sequence>
<keyword evidence="2" id="KW-0808">Transferase</keyword>
<protein>
    <recommendedName>
        <fullName evidence="3">DNA methylase N-4/N-6 domain-containing protein</fullName>
    </recommendedName>
</protein>
<feature type="non-terminal residue" evidence="4">
    <location>
        <position position="1"/>
    </location>
</feature>
<name>A0A0F9ELY1_9ZZZZ</name>
<organism evidence="4">
    <name type="scientific">marine sediment metagenome</name>
    <dbReference type="NCBI Taxonomy" id="412755"/>
    <lineage>
        <taxon>unclassified sequences</taxon>
        <taxon>metagenomes</taxon>
        <taxon>ecological metagenomes</taxon>
    </lineage>
</organism>
<proteinExistence type="predicted"/>